<evidence type="ECO:0000313" key="2">
    <source>
        <dbReference type="EMBL" id="KAE8150752.1"/>
    </source>
</evidence>
<feature type="transmembrane region" description="Helical" evidence="1">
    <location>
        <begin position="119"/>
        <end position="143"/>
    </location>
</feature>
<keyword evidence="1" id="KW-0472">Membrane</keyword>
<keyword evidence="1" id="KW-0812">Transmembrane</keyword>
<accession>A0A5N6TWJ7</accession>
<dbReference type="EMBL" id="ML742086">
    <property type="protein sequence ID" value="KAE8150752.1"/>
    <property type="molecule type" value="Genomic_DNA"/>
</dbReference>
<dbReference type="OrthoDB" id="5582162at2759"/>
<dbReference type="GO" id="GO:0005789">
    <property type="term" value="C:endoplasmic reticulum membrane"/>
    <property type="evidence" value="ECO:0007669"/>
    <property type="project" value="TreeGrafter"/>
</dbReference>
<feature type="transmembrane region" description="Helical" evidence="1">
    <location>
        <begin position="149"/>
        <end position="170"/>
    </location>
</feature>
<evidence type="ECO:0000313" key="3">
    <source>
        <dbReference type="Proteomes" id="UP000325780"/>
    </source>
</evidence>
<proteinExistence type="predicted"/>
<keyword evidence="3" id="KW-1185">Reference proteome</keyword>
<feature type="transmembrane region" description="Helical" evidence="1">
    <location>
        <begin position="227"/>
        <end position="246"/>
    </location>
</feature>
<gene>
    <name evidence="2" type="ORF">BDV25DRAFT_153804</name>
</gene>
<protein>
    <submittedName>
        <fullName evidence="2">Export control protein CHS7-like protein</fullName>
    </submittedName>
</protein>
<dbReference type="PANTHER" id="PTHR35329:SF1">
    <property type="entry name" value="CHITIN SYNTHASE EXPORT CHAPERONE"/>
    <property type="match status" value="1"/>
</dbReference>
<feature type="transmembrane region" description="Helical" evidence="1">
    <location>
        <begin position="191"/>
        <end position="215"/>
    </location>
</feature>
<dbReference type="GO" id="GO:0006457">
    <property type="term" value="P:protein folding"/>
    <property type="evidence" value="ECO:0007669"/>
    <property type="project" value="TreeGrafter"/>
</dbReference>
<evidence type="ECO:0000256" key="1">
    <source>
        <dbReference type="SAM" id="Phobius"/>
    </source>
</evidence>
<dbReference type="AlphaFoldDB" id="A0A5N6TWJ7"/>
<reference evidence="2 3" key="1">
    <citation type="submission" date="2019-04" db="EMBL/GenBank/DDBJ databases">
        <title>Friends and foes A comparative genomics study of 23 Aspergillus species from section Flavi.</title>
        <authorList>
            <consortium name="DOE Joint Genome Institute"/>
            <person name="Kjaerbolling I."/>
            <person name="Vesth T."/>
            <person name="Frisvad J.C."/>
            <person name="Nybo J.L."/>
            <person name="Theobald S."/>
            <person name="Kildgaard S."/>
            <person name="Isbrandt T."/>
            <person name="Kuo A."/>
            <person name="Sato A."/>
            <person name="Lyhne E.K."/>
            <person name="Kogle M.E."/>
            <person name="Wiebenga A."/>
            <person name="Kun R.S."/>
            <person name="Lubbers R.J."/>
            <person name="Makela M.R."/>
            <person name="Barry K."/>
            <person name="Chovatia M."/>
            <person name="Clum A."/>
            <person name="Daum C."/>
            <person name="Haridas S."/>
            <person name="He G."/>
            <person name="LaButti K."/>
            <person name="Lipzen A."/>
            <person name="Mondo S."/>
            <person name="Riley R."/>
            <person name="Salamov A."/>
            <person name="Simmons B.A."/>
            <person name="Magnuson J.K."/>
            <person name="Henrissat B."/>
            <person name="Mortensen U.H."/>
            <person name="Larsen T.O."/>
            <person name="Devries R.P."/>
            <person name="Grigoriev I.V."/>
            <person name="Machida M."/>
            <person name="Baker S.E."/>
            <person name="Andersen M.R."/>
        </authorList>
    </citation>
    <scope>NUCLEOTIDE SEQUENCE [LARGE SCALE GENOMIC DNA]</scope>
    <source>
        <strain evidence="2 3">IBT 18842</strain>
    </source>
</reference>
<dbReference type="Proteomes" id="UP000325780">
    <property type="component" value="Unassembled WGS sequence"/>
</dbReference>
<dbReference type="GO" id="GO:0051082">
    <property type="term" value="F:unfolded protein binding"/>
    <property type="evidence" value="ECO:0007669"/>
    <property type="project" value="TreeGrafter"/>
</dbReference>
<dbReference type="PANTHER" id="PTHR35329">
    <property type="entry name" value="CHITIN SYNTHASE EXPORT CHAPERONE"/>
    <property type="match status" value="1"/>
</dbReference>
<dbReference type="Pfam" id="PF12271">
    <property type="entry name" value="Chs7"/>
    <property type="match status" value="1"/>
</dbReference>
<feature type="transmembrane region" description="Helical" evidence="1">
    <location>
        <begin position="50"/>
        <end position="72"/>
    </location>
</feature>
<sequence length="297" mass="32667">MGSTQFGKFHDFCRDSTLPVCNLFVNNNQPPNKEFGGCVLKGIALSGDRYLGNLGSILLAFVAILTSLFLVWRSERKQAAVGRREMQLFLFGFIIIEICEIFSVGAFPLDAAVRKGFSAVHIAAITATCWILLLNALVGFQLLDDGTPASIGLILVSAFVFFVGTGYIALDTGFNWTGEFKPDSTTDYRNIALYVLYQLFPLICLVAFFALEAWLVIKILGETRPMLYLSAAGLLFVIGQVFQYVISTHICQATSGKINGALFETLFTLLSVVVVWFFWSSITEDDWPTPAGPAGYN</sequence>
<organism evidence="2 3">
    <name type="scientific">Aspergillus avenaceus</name>
    <dbReference type="NCBI Taxonomy" id="36643"/>
    <lineage>
        <taxon>Eukaryota</taxon>
        <taxon>Fungi</taxon>
        <taxon>Dikarya</taxon>
        <taxon>Ascomycota</taxon>
        <taxon>Pezizomycotina</taxon>
        <taxon>Eurotiomycetes</taxon>
        <taxon>Eurotiomycetidae</taxon>
        <taxon>Eurotiales</taxon>
        <taxon>Aspergillaceae</taxon>
        <taxon>Aspergillus</taxon>
        <taxon>Aspergillus subgen. Circumdati</taxon>
    </lineage>
</organism>
<dbReference type="InterPro" id="IPR022057">
    <property type="entry name" value="Chs7"/>
</dbReference>
<name>A0A5N6TWJ7_ASPAV</name>
<feature type="transmembrane region" description="Helical" evidence="1">
    <location>
        <begin position="88"/>
        <end position="107"/>
    </location>
</feature>
<keyword evidence="1" id="KW-1133">Transmembrane helix</keyword>
<feature type="transmembrane region" description="Helical" evidence="1">
    <location>
        <begin position="258"/>
        <end position="279"/>
    </location>
</feature>